<evidence type="ECO:0000256" key="1">
    <source>
        <dbReference type="ARBA" id="ARBA00022670"/>
    </source>
</evidence>
<proteinExistence type="predicted"/>
<evidence type="ECO:0000256" key="4">
    <source>
        <dbReference type="ARBA" id="ARBA00022833"/>
    </source>
</evidence>
<accession>A0A3G3JZ46</accession>
<reference evidence="7 8" key="1">
    <citation type="submission" date="2018-10" db="EMBL/GenBank/DDBJ databases">
        <title>Genome Sequence of Cohnella sp.</title>
        <authorList>
            <person name="Srinivasan S."/>
            <person name="Kim M.K."/>
        </authorList>
    </citation>
    <scope>NUCLEOTIDE SEQUENCE [LARGE SCALE GENOMIC DNA]</scope>
    <source>
        <strain evidence="7 8">18JY8-7</strain>
    </source>
</reference>
<dbReference type="CDD" id="cd08070">
    <property type="entry name" value="MPN_like"/>
    <property type="match status" value="1"/>
</dbReference>
<keyword evidence="4" id="KW-0862">Zinc</keyword>
<evidence type="ECO:0000313" key="8">
    <source>
        <dbReference type="Proteomes" id="UP000269097"/>
    </source>
</evidence>
<keyword evidence="2" id="KW-0479">Metal-binding</keyword>
<evidence type="ECO:0000313" key="7">
    <source>
        <dbReference type="EMBL" id="AYQ73131.1"/>
    </source>
</evidence>
<dbReference type="GO" id="GO:0008270">
    <property type="term" value="F:zinc ion binding"/>
    <property type="evidence" value="ECO:0007669"/>
    <property type="project" value="TreeGrafter"/>
</dbReference>
<feature type="domain" description="JAB1/MPN/MOV34 metalloenzyme" evidence="6">
    <location>
        <begin position="7"/>
        <end position="136"/>
    </location>
</feature>
<organism evidence="7 8">
    <name type="scientific">Cohnella candidum</name>
    <dbReference type="NCBI Taxonomy" id="2674991"/>
    <lineage>
        <taxon>Bacteria</taxon>
        <taxon>Bacillati</taxon>
        <taxon>Bacillota</taxon>
        <taxon>Bacilli</taxon>
        <taxon>Bacillales</taxon>
        <taxon>Paenibacillaceae</taxon>
        <taxon>Cohnella</taxon>
    </lineage>
</organism>
<dbReference type="PANTHER" id="PTHR34858">
    <property type="entry name" value="CYSO-CYSTEINE PEPTIDASE"/>
    <property type="match status" value="1"/>
</dbReference>
<evidence type="ECO:0000256" key="5">
    <source>
        <dbReference type="ARBA" id="ARBA00023049"/>
    </source>
</evidence>
<dbReference type="SMART" id="SM00232">
    <property type="entry name" value="JAB_MPN"/>
    <property type="match status" value="1"/>
</dbReference>
<dbReference type="Proteomes" id="UP000269097">
    <property type="component" value="Chromosome"/>
</dbReference>
<dbReference type="Pfam" id="PF14464">
    <property type="entry name" value="Prok-JAB"/>
    <property type="match status" value="1"/>
</dbReference>
<keyword evidence="8" id="KW-1185">Reference proteome</keyword>
<dbReference type="PANTHER" id="PTHR34858:SF1">
    <property type="entry name" value="CYSO-CYSTEINE PEPTIDASE"/>
    <property type="match status" value="1"/>
</dbReference>
<evidence type="ECO:0000256" key="2">
    <source>
        <dbReference type="ARBA" id="ARBA00022723"/>
    </source>
</evidence>
<dbReference type="EMBL" id="CP033433">
    <property type="protein sequence ID" value="AYQ73131.1"/>
    <property type="molecule type" value="Genomic_DNA"/>
</dbReference>
<dbReference type="Gene3D" id="3.40.140.10">
    <property type="entry name" value="Cytidine Deaminase, domain 2"/>
    <property type="match status" value="1"/>
</dbReference>
<keyword evidence="1" id="KW-0645">Protease</keyword>
<dbReference type="InterPro" id="IPR051929">
    <property type="entry name" value="VirAsm_ModProt"/>
</dbReference>
<keyword evidence="5" id="KW-0482">Metalloprotease</keyword>
<evidence type="ECO:0000259" key="6">
    <source>
        <dbReference type="SMART" id="SM00232"/>
    </source>
</evidence>
<gene>
    <name evidence="7" type="ORF">EAV92_11475</name>
</gene>
<evidence type="ECO:0000256" key="3">
    <source>
        <dbReference type="ARBA" id="ARBA00022801"/>
    </source>
</evidence>
<protein>
    <submittedName>
        <fullName evidence="7">M67 family peptidase</fullName>
    </submittedName>
</protein>
<dbReference type="AlphaFoldDB" id="A0A3G3JZ46"/>
<name>A0A3G3JZ46_9BACL</name>
<sequence>MMKAFITEKIKSELEEACRRRLPYETCGVLFGRSSGSGTAVDGFSVVRNVSIDPRRSFSFDPADWVRAGYEAQKNQREIVGFFHSHPNGTVHPSEADVSGMPPGGTYWIVGCGTENECDIAVYGPHPDTGWERLHLSVSDGLNTHKDRLT</sequence>
<dbReference type="GO" id="GO:0006508">
    <property type="term" value="P:proteolysis"/>
    <property type="evidence" value="ECO:0007669"/>
    <property type="project" value="UniProtKB-KW"/>
</dbReference>
<dbReference type="GO" id="GO:0008235">
    <property type="term" value="F:metalloexopeptidase activity"/>
    <property type="evidence" value="ECO:0007669"/>
    <property type="project" value="TreeGrafter"/>
</dbReference>
<dbReference type="KEGG" id="coh:EAV92_11475"/>
<dbReference type="InterPro" id="IPR028090">
    <property type="entry name" value="JAB_dom_prok"/>
</dbReference>
<dbReference type="InterPro" id="IPR000555">
    <property type="entry name" value="JAMM/MPN+_dom"/>
</dbReference>
<keyword evidence="3" id="KW-0378">Hydrolase</keyword>
<dbReference type="SUPFAM" id="SSF102712">
    <property type="entry name" value="JAB1/MPN domain"/>
    <property type="match status" value="1"/>
</dbReference>